<dbReference type="Proteomes" id="UP000198418">
    <property type="component" value="Unassembled WGS sequence"/>
</dbReference>
<dbReference type="AlphaFoldDB" id="A0A212RVI6"/>
<reference evidence="3" key="1">
    <citation type="submission" date="2017-06" db="EMBL/GenBank/DDBJ databases">
        <authorList>
            <person name="Varghese N."/>
            <person name="Submissions S."/>
        </authorList>
    </citation>
    <scope>NUCLEOTIDE SEQUENCE [LARGE SCALE GENOMIC DNA]</scope>
    <source>
        <strain evidence="3">DSM 137</strain>
    </source>
</reference>
<evidence type="ECO:0000256" key="1">
    <source>
        <dbReference type="SAM" id="MobiDB-lite"/>
    </source>
</evidence>
<dbReference type="EMBL" id="FYDG01000008">
    <property type="protein sequence ID" value="SNB76685.1"/>
    <property type="molecule type" value="Genomic_DNA"/>
</dbReference>
<protein>
    <submittedName>
        <fullName evidence="2">Uncharacterized protein</fullName>
    </submittedName>
</protein>
<name>A0A212RVI6_RHOAC</name>
<organism evidence="2 3">
    <name type="scientific">Rhodoblastus acidophilus</name>
    <name type="common">Rhodopseudomonas acidophila</name>
    <dbReference type="NCBI Taxonomy" id="1074"/>
    <lineage>
        <taxon>Bacteria</taxon>
        <taxon>Pseudomonadati</taxon>
        <taxon>Pseudomonadota</taxon>
        <taxon>Alphaproteobacteria</taxon>
        <taxon>Hyphomicrobiales</taxon>
        <taxon>Rhodoblastaceae</taxon>
        <taxon>Rhodoblastus</taxon>
    </lineage>
</organism>
<evidence type="ECO:0000313" key="2">
    <source>
        <dbReference type="EMBL" id="SNB76685.1"/>
    </source>
</evidence>
<dbReference type="RefSeq" id="WP_210190742.1">
    <property type="nucleotide sequence ID" value="NZ_FYDG01000008.1"/>
</dbReference>
<accession>A0A212RVI6</accession>
<gene>
    <name evidence="2" type="ORF">SAMN06265338_1082</name>
</gene>
<sequence>MIPDLPLRTPFDRSVHVRHVGVNGPWLSGTWAISIEPMGHPTIRDALLVRLTQEQVRALIGGFLYIDPSLGAHVRRCEEDRAGLVQCVLGETSNSSQSSSAAGTPSVAADDAGKSVSPACSACSKEAG</sequence>
<keyword evidence="3" id="KW-1185">Reference proteome</keyword>
<proteinExistence type="predicted"/>
<evidence type="ECO:0000313" key="3">
    <source>
        <dbReference type="Proteomes" id="UP000198418"/>
    </source>
</evidence>
<feature type="region of interest" description="Disordered" evidence="1">
    <location>
        <begin position="92"/>
        <end position="128"/>
    </location>
</feature>